<accession>A0ABN3VDN9</accession>
<protein>
    <submittedName>
        <fullName evidence="1">Coronafacic acid synthetase</fullName>
    </submittedName>
</protein>
<comment type="caution">
    <text evidence="1">The sequence shown here is derived from an EMBL/GenBank/DDBJ whole genome shotgun (WGS) entry which is preliminary data.</text>
</comment>
<dbReference type="Gene3D" id="3.40.47.10">
    <property type="match status" value="1"/>
</dbReference>
<dbReference type="SUPFAM" id="SSF53901">
    <property type="entry name" value="Thiolase-like"/>
    <property type="match status" value="1"/>
</dbReference>
<sequence>MRTSVLGHSTVRSTNPAEFAENRPSFFADPVAWQFAAAIGQALQPHHATVLANPDDVAIITMSEHATLLTMQAVATTAQRGRVSPLRFAGSNPGATTGLPCIRWGLRGPSLALSTTPAAAAPTALTVADSWLTRGLARFLVLAGHTLDDTGTHEVQCVVARHPLTTHDIHPLITGRGAADAG</sequence>
<dbReference type="RefSeq" id="WP_344680268.1">
    <property type="nucleotide sequence ID" value="NZ_BAAAUX010000014.1"/>
</dbReference>
<gene>
    <name evidence="1" type="ORF">GCM10010470_29940</name>
</gene>
<evidence type="ECO:0000313" key="2">
    <source>
        <dbReference type="Proteomes" id="UP001500979"/>
    </source>
</evidence>
<proteinExistence type="predicted"/>
<evidence type="ECO:0000313" key="1">
    <source>
        <dbReference type="EMBL" id="GAA2793096.1"/>
    </source>
</evidence>
<reference evidence="1 2" key="1">
    <citation type="journal article" date="2019" name="Int. J. Syst. Evol. Microbiol.">
        <title>The Global Catalogue of Microorganisms (GCM) 10K type strain sequencing project: providing services to taxonomists for standard genome sequencing and annotation.</title>
        <authorList>
            <consortium name="The Broad Institute Genomics Platform"/>
            <consortium name="The Broad Institute Genome Sequencing Center for Infectious Disease"/>
            <person name="Wu L."/>
            <person name="Ma J."/>
        </authorList>
    </citation>
    <scope>NUCLEOTIDE SEQUENCE [LARGE SCALE GENOMIC DNA]</scope>
    <source>
        <strain evidence="1 2">JCM 9383</strain>
    </source>
</reference>
<dbReference type="EMBL" id="BAAAUX010000014">
    <property type="protein sequence ID" value="GAA2793096.1"/>
    <property type="molecule type" value="Genomic_DNA"/>
</dbReference>
<dbReference type="Proteomes" id="UP001500979">
    <property type="component" value="Unassembled WGS sequence"/>
</dbReference>
<dbReference type="InterPro" id="IPR016039">
    <property type="entry name" value="Thiolase-like"/>
</dbReference>
<name>A0ABN3VDN9_9PSEU</name>
<organism evidence="1 2">
    <name type="scientific">Saccharopolyspora taberi</name>
    <dbReference type="NCBI Taxonomy" id="60895"/>
    <lineage>
        <taxon>Bacteria</taxon>
        <taxon>Bacillati</taxon>
        <taxon>Actinomycetota</taxon>
        <taxon>Actinomycetes</taxon>
        <taxon>Pseudonocardiales</taxon>
        <taxon>Pseudonocardiaceae</taxon>
        <taxon>Saccharopolyspora</taxon>
    </lineage>
</organism>
<keyword evidence="2" id="KW-1185">Reference proteome</keyword>